<dbReference type="Gene3D" id="3.40.50.150">
    <property type="entry name" value="Vaccinia Virus protein VP39"/>
    <property type="match status" value="1"/>
</dbReference>
<evidence type="ECO:0000313" key="2">
    <source>
        <dbReference type="Proteomes" id="UP000515204"/>
    </source>
</evidence>
<proteinExistence type="predicted"/>
<dbReference type="RefSeq" id="XP_014489336.1">
    <property type="nucleotide sequence ID" value="XM_014633850.1"/>
</dbReference>
<dbReference type="KEGG" id="dqu:106752275"/>
<dbReference type="Proteomes" id="UP000515204">
    <property type="component" value="Unplaced"/>
</dbReference>
<dbReference type="GeneID" id="106752275"/>
<dbReference type="PANTHER" id="PTHR12496:SF2">
    <property type="entry name" value="METHYLTRANSFERASE-LIKE PROTEIN 25B"/>
    <property type="match status" value="1"/>
</dbReference>
<dbReference type="PANTHER" id="PTHR12496">
    <property type="entry name" value="CGI-41 METHYLTRANSFERASE"/>
    <property type="match status" value="1"/>
</dbReference>
<name>A0A6P3YE02_DINQU</name>
<sequence>MAAPVKTCICGACAKARVTIQQVFSVLDIYGWLLDSYIVDFFQEQLWEKLPNSWRLILREVSPREFGEWLSSDILCRRVWPLSLLALRQVTRNLQLDRDHRNRENTLRCGRAKDVEYNLDNFVSESKDKVSRDLHDDALKKRNNLFLKHVKIKKRHEIQEIARICANCARESDAKCIVDVGAGMGHLARSLAFKYDLCVTCIEQNAALSQQAKKWDQELLVSITKHLPDLLVKLPQHVSVKLESTDFEQAETVESIQRMFAENFHLNKTRTEFGIVGLHPCGDLAATLLRLYTYRREARFICIVGCCYMKLTLEDTTDVTSGYPLSKYLSSFVNHKLSYAALEVACHSIESYCDKLKAGNYDDLIVHAYRAALETILIRRSRQLRHTQVRNVKVVKPTTFQQYCAAATADLELHLRPDDSDFQNLQVKRFLDQWRQIVIFGALRTMLAPLVETAVLLDRFLFLSENNLPPILKPIFDARLSPRNFLLFSIKKSEQLFS</sequence>
<gene>
    <name evidence="3" type="primary">LOC106752275</name>
</gene>
<dbReference type="CDD" id="cd02440">
    <property type="entry name" value="AdoMet_MTases"/>
    <property type="match status" value="1"/>
</dbReference>
<reference evidence="3" key="1">
    <citation type="submission" date="2025-08" db="UniProtKB">
        <authorList>
            <consortium name="RefSeq"/>
        </authorList>
    </citation>
    <scope>IDENTIFICATION</scope>
</reference>
<keyword evidence="2" id="KW-1185">Reference proteome</keyword>
<dbReference type="OrthoDB" id="5875367at2759"/>
<dbReference type="InterPro" id="IPR029063">
    <property type="entry name" value="SAM-dependent_MTases_sf"/>
</dbReference>
<dbReference type="InterPro" id="IPR052220">
    <property type="entry name" value="METTL25"/>
</dbReference>
<feature type="domain" description="Methyltransferase" evidence="1">
    <location>
        <begin position="153"/>
        <end position="312"/>
    </location>
</feature>
<dbReference type="InterPro" id="IPR025714">
    <property type="entry name" value="Methyltranfer_dom"/>
</dbReference>
<evidence type="ECO:0000313" key="3">
    <source>
        <dbReference type="RefSeq" id="XP_014489336.1"/>
    </source>
</evidence>
<evidence type="ECO:0000259" key="1">
    <source>
        <dbReference type="Pfam" id="PF13679"/>
    </source>
</evidence>
<dbReference type="Pfam" id="PF13679">
    <property type="entry name" value="Methyltransf_32"/>
    <property type="match status" value="1"/>
</dbReference>
<dbReference type="SUPFAM" id="SSF53335">
    <property type="entry name" value="S-adenosyl-L-methionine-dependent methyltransferases"/>
    <property type="match status" value="1"/>
</dbReference>
<protein>
    <submittedName>
        <fullName evidence="3">Protein RRNAD1-like isoform X1</fullName>
    </submittedName>
</protein>
<dbReference type="AlphaFoldDB" id="A0A6P3YE02"/>
<organism evidence="2 3">
    <name type="scientific">Dinoponera quadriceps</name>
    <name type="common">South American ant</name>
    <dbReference type="NCBI Taxonomy" id="609295"/>
    <lineage>
        <taxon>Eukaryota</taxon>
        <taxon>Metazoa</taxon>
        <taxon>Ecdysozoa</taxon>
        <taxon>Arthropoda</taxon>
        <taxon>Hexapoda</taxon>
        <taxon>Insecta</taxon>
        <taxon>Pterygota</taxon>
        <taxon>Neoptera</taxon>
        <taxon>Endopterygota</taxon>
        <taxon>Hymenoptera</taxon>
        <taxon>Apocrita</taxon>
        <taxon>Aculeata</taxon>
        <taxon>Formicoidea</taxon>
        <taxon>Formicidae</taxon>
        <taxon>Ponerinae</taxon>
        <taxon>Ponerini</taxon>
        <taxon>Dinoponera</taxon>
    </lineage>
</organism>
<accession>A0A6P3YE02</accession>